<keyword evidence="7" id="KW-0131">Cell cycle</keyword>
<accession>A0A919REI1</accession>
<dbReference type="PANTHER" id="PTHR37820">
    <property type="entry name" value="CELL DIVISION PROTEIN DIVIB"/>
    <property type="match status" value="1"/>
</dbReference>
<comment type="caution">
    <text evidence="9">The sequence shown here is derived from an EMBL/GenBank/DDBJ whole genome shotgun (WGS) entry which is preliminary data.</text>
</comment>
<evidence type="ECO:0000256" key="4">
    <source>
        <dbReference type="ARBA" id="ARBA00022692"/>
    </source>
</evidence>
<evidence type="ECO:0000256" key="6">
    <source>
        <dbReference type="ARBA" id="ARBA00023136"/>
    </source>
</evidence>
<evidence type="ECO:0000313" key="10">
    <source>
        <dbReference type="Proteomes" id="UP000606172"/>
    </source>
</evidence>
<dbReference type="InterPro" id="IPR013685">
    <property type="entry name" value="POTRA_FtsQ_type"/>
</dbReference>
<evidence type="ECO:0000256" key="5">
    <source>
        <dbReference type="ARBA" id="ARBA00022989"/>
    </source>
</evidence>
<protein>
    <submittedName>
        <fullName evidence="9">Cell division protein FtsQ</fullName>
    </submittedName>
</protein>
<evidence type="ECO:0000256" key="7">
    <source>
        <dbReference type="ARBA" id="ARBA00023306"/>
    </source>
</evidence>
<keyword evidence="2" id="KW-1003">Cell membrane</keyword>
<dbReference type="InterPro" id="IPR034746">
    <property type="entry name" value="POTRA"/>
</dbReference>
<comment type="subcellular location">
    <subcellularLocation>
        <location evidence="1">Membrane</location>
    </subcellularLocation>
</comment>
<dbReference type="InterPro" id="IPR050487">
    <property type="entry name" value="FtsQ_DivIB"/>
</dbReference>
<gene>
    <name evidence="9" type="primary">ftsQ</name>
    <name evidence="9" type="ORF">Ssi02_05550</name>
</gene>
<proteinExistence type="predicted"/>
<dbReference type="Pfam" id="PF08478">
    <property type="entry name" value="POTRA_1"/>
    <property type="match status" value="1"/>
</dbReference>
<keyword evidence="10" id="KW-1185">Reference proteome</keyword>
<sequence>MRARTAFIALLTAGVVGSAAWLVFFSPVLGVREVQIVGNVTIPTELIRKAVGVADREPLATVDLADVERRVLSIKQLESARIDRNWPGTLKVRVVERRPVAALPYGGAFALVDRHGVVMQVVPAAPPRMPVLKVSQPKPGDPATAAALAVIRALPETLGRTVREVRAPSAESVSLMLNDGREVVFGGADRAAEKVRVITGLLRKPYDVYDVSTPDVVTVK</sequence>
<dbReference type="AlphaFoldDB" id="A0A919REI1"/>
<dbReference type="GO" id="GO:0051301">
    <property type="term" value="P:cell division"/>
    <property type="evidence" value="ECO:0007669"/>
    <property type="project" value="UniProtKB-KW"/>
</dbReference>
<name>A0A919REI1_9ACTN</name>
<dbReference type="PANTHER" id="PTHR37820:SF1">
    <property type="entry name" value="CELL DIVISION PROTEIN FTSQ"/>
    <property type="match status" value="1"/>
</dbReference>
<evidence type="ECO:0000256" key="2">
    <source>
        <dbReference type="ARBA" id="ARBA00022475"/>
    </source>
</evidence>
<evidence type="ECO:0000313" key="9">
    <source>
        <dbReference type="EMBL" id="GII90324.1"/>
    </source>
</evidence>
<feature type="domain" description="POTRA" evidence="8">
    <location>
        <begin position="29"/>
        <end position="97"/>
    </location>
</feature>
<keyword evidence="6" id="KW-0472">Membrane</keyword>
<dbReference type="PROSITE" id="PS51779">
    <property type="entry name" value="POTRA"/>
    <property type="match status" value="1"/>
</dbReference>
<dbReference type="Pfam" id="PF03799">
    <property type="entry name" value="FtsQ_DivIB_C"/>
    <property type="match status" value="1"/>
</dbReference>
<dbReference type="RefSeq" id="WP_204020675.1">
    <property type="nucleotide sequence ID" value="NZ_BOOW01000006.1"/>
</dbReference>
<organism evidence="9 10">
    <name type="scientific">Sinosporangium siamense</name>
    <dbReference type="NCBI Taxonomy" id="1367973"/>
    <lineage>
        <taxon>Bacteria</taxon>
        <taxon>Bacillati</taxon>
        <taxon>Actinomycetota</taxon>
        <taxon>Actinomycetes</taxon>
        <taxon>Streptosporangiales</taxon>
        <taxon>Streptosporangiaceae</taxon>
        <taxon>Sinosporangium</taxon>
    </lineage>
</organism>
<dbReference type="GO" id="GO:0005886">
    <property type="term" value="C:plasma membrane"/>
    <property type="evidence" value="ECO:0007669"/>
    <property type="project" value="TreeGrafter"/>
</dbReference>
<keyword evidence="4" id="KW-0812">Transmembrane</keyword>
<keyword evidence="5" id="KW-1133">Transmembrane helix</keyword>
<dbReference type="EMBL" id="BOOW01000006">
    <property type="protein sequence ID" value="GII90324.1"/>
    <property type="molecule type" value="Genomic_DNA"/>
</dbReference>
<evidence type="ECO:0000256" key="1">
    <source>
        <dbReference type="ARBA" id="ARBA00004370"/>
    </source>
</evidence>
<reference evidence="9" key="1">
    <citation type="submission" date="2021-01" db="EMBL/GenBank/DDBJ databases">
        <title>Whole genome shotgun sequence of Sinosporangium siamense NBRC 109515.</title>
        <authorList>
            <person name="Komaki H."/>
            <person name="Tamura T."/>
        </authorList>
    </citation>
    <scope>NUCLEOTIDE SEQUENCE</scope>
    <source>
        <strain evidence="9">NBRC 109515</strain>
    </source>
</reference>
<evidence type="ECO:0000259" key="8">
    <source>
        <dbReference type="PROSITE" id="PS51779"/>
    </source>
</evidence>
<dbReference type="InterPro" id="IPR005548">
    <property type="entry name" value="Cell_div_FtsQ/DivIB_C"/>
</dbReference>
<dbReference type="Gene3D" id="3.10.20.310">
    <property type="entry name" value="membrane protein fhac"/>
    <property type="match status" value="1"/>
</dbReference>
<dbReference type="Proteomes" id="UP000606172">
    <property type="component" value="Unassembled WGS sequence"/>
</dbReference>
<evidence type="ECO:0000256" key="3">
    <source>
        <dbReference type="ARBA" id="ARBA00022618"/>
    </source>
</evidence>
<keyword evidence="3 9" id="KW-0132">Cell division</keyword>